<proteinExistence type="predicted"/>
<comment type="caution">
    <text evidence="2">The sequence shown here is derived from an EMBL/GenBank/DDBJ whole genome shotgun (WGS) entry which is preliminary data.</text>
</comment>
<organism evidence="2 3">
    <name type="scientific">Brassica carinata</name>
    <name type="common">Ethiopian mustard</name>
    <name type="synonym">Abyssinian cabbage</name>
    <dbReference type="NCBI Taxonomy" id="52824"/>
    <lineage>
        <taxon>Eukaryota</taxon>
        <taxon>Viridiplantae</taxon>
        <taxon>Streptophyta</taxon>
        <taxon>Embryophyta</taxon>
        <taxon>Tracheophyta</taxon>
        <taxon>Spermatophyta</taxon>
        <taxon>Magnoliopsida</taxon>
        <taxon>eudicotyledons</taxon>
        <taxon>Gunneridae</taxon>
        <taxon>Pentapetalae</taxon>
        <taxon>rosids</taxon>
        <taxon>malvids</taxon>
        <taxon>Brassicales</taxon>
        <taxon>Brassicaceae</taxon>
        <taxon>Brassiceae</taxon>
        <taxon>Brassica</taxon>
    </lineage>
</organism>
<dbReference type="AlphaFoldDB" id="A0A8X7PTR6"/>
<evidence type="ECO:0000313" key="3">
    <source>
        <dbReference type="Proteomes" id="UP000886595"/>
    </source>
</evidence>
<gene>
    <name evidence="2" type="ORF">Bca52824_077275</name>
</gene>
<name>A0A8X7PTR6_BRACI</name>
<keyword evidence="3" id="KW-1185">Reference proteome</keyword>
<evidence type="ECO:0000313" key="2">
    <source>
        <dbReference type="EMBL" id="KAG2257981.1"/>
    </source>
</evidence>
<dbReference type="Proteomes" id="UP000886595">
    <property type="component" value="Unassembled WGS sequence"/>
</dbReference>
<sequence length="90" mass="10066">MPELQGQLRPSRGDRDGSPGLRLKPPARQKAEERRTENGNPILWRYGVNCPMVKPPGGGQPYHTGGPRIRHHRHHPAALRWCMSPNSGTC</sequence>
<accession>A0A8X7PTR6</accession>
<reference evidence="2 3" key="1">
    <citation type="submission" date="2020-02" db="EMBL/GenBank/DDBJ databases">
        <authorList>
            <person name="Ma Q."/>
            <person name="Huang Y."/>
            <person name="Song X."/>
            <person name="Pei D."/>
        </authorList>
    </citation>
    <scope>NUCLEOTIDE SEQUENCE [LARGE SCALE GENOMIC DNA]</scope>
    <source>
        <strain evidence="2">Sxm20200214</strain>
        <tissue evidence="2">Leaf</tissue>
    </source>
</reference>
<protein>
    <submittedName>
        <fullName evidence="2">Uncharacterized protein</fullName>
    </submittedName>
</protein>
<feature type="region of interest" description="Disordered" evidence="1">
    <location>
        <begin position="1"/>
        <end position="41"/>
    </location>
</feature>
<evidence type="ECO:0000256" key="1">
    <source>
        <dbReference type="SAM" id="MobiDB-lite"/>
    </source>
</evidence>
<dbReference type="EMBL" id="JAAMPC010000015">
    <property type="protein sequence ID" value="KAG2257981.1"/>
    <property type="molecule type" value="Genomic_DNA"/>
</dbReference>